<evidence type="ECO:0000313" key="1">
    <source>
        <dbReference type="EMBL" id="ANF58316.1"/>
    </source>
</evidence>
<dbReference type="Proteomes" id="UP000077875">
    <property type="component" value="Chromosome"/>
</dbReference>
<sequence>MIHMEGFIFALVSFFIIGPLQQTVENNIEEMGLTQQSAQQVVQCLSEDYQEIYQRAASDFWRTATVAFTLWTGMGDVNDALESIAPSCTFVSDRKAVES</sequence>
<accession>A0A172YGU0</accession>
<dbReference type="KEGG" id="haa:A5892_13240"/>
<dbReference type="STRING" id="376489.A5892_13240"/>
<organism evidence="1 2">
    <name type="scientific">Halotalea alkalilenta</name>
    <dbReference type="NCBI Taxonomy" id="376489"/>
    <lineage>
        <taxon>Bacteria</taxon>
        <taxon>Pseudomonadati</taxon>
        <taxon>Pseudomonadota</taxon>
        <taxon>Gammaproteobacteria</taxon>
        <taxon>Oceanospirillales</taxon>
        <taxon>Halomonadaceae</taxon>
        <taxon>Halotalea</taxon>
    </lineage>
</organism>
<reference evidence="1 2" key="1">
    <citation type="submission" date="2016-04" db="EMBL/GenBank/DDBJ databases">
        <title>Complete Genome Sequence of Halotalea alkalilenta IHB B 13600.</title>
        <authorList>
            <person name="Swarnkar M.K."/>
            <person name="Sharma A."/>
            <person name="Kaushal K."/>
            <person name="Soni R."/>
            <person name="Rana S."/>
            <person name="Singh A.K."/>
            <person name="Gulati A."/>
        </authorList>
    </citation>
    <scope>NUCLEOTIDE SEQUENCE [LARGE SCALE GENOMIC DNA]</scope>
    <source>
        <strain evidence="1 2">IHB B 13600</strain>
    </source>
</reference>
<protein>
    <submittedName>
        <fullName evidence="1">Uncharacterized protein</fullName>
    </submittedName>
</protein>
<gene>
    <name evidence="1" type="ORF">A5892_13240</name>
</gene>
<name>A0A172YGU0_9GAMM</name>
<dbReference type="AlphaFoldDB" id="A0A172YGU0"/>
<evidence type="ECO:0000313" key="2">
    <source>
        <dbReference type="Proteomes" id="UP000077875"/>
    </source>
</evidence>
<proteinExistence type="predicted"/>
<dbReference type="EMBL" id="CP015243">
    <property type="protein sequence ID" value="ANF58316.1"/>
    <property type="molecule type" value="Genomic_DNA"/>
</dbReference>
<keyword evidence="2" id="KW-1185">Reference proteome</keyword>